<evidence type="ECO:0000256" key="3">
    <source>
        <dbReference type="ARBA" id="ARBA00023004"/>
    </source>
</evidence>
<evidence type="ECO:0000259" key="8">
    <source>
        <dbReference type="PROSITE" id="PS51296"/>
    </source>
</evidence>
<gene>
    <name evidence="9" type="ORF">Back2_01460</name>
</gene>
<dbReference type="PRINTS" id="PR00162">
    <property type="entry name" value="RIESKE"/>
</dbReference>
<feature type="chain" id="PRO_5018176417" description="Rieske domain-containing protein" evidence="7">
    <location>
        <begin position="27"/>
        <end position="151"/>
    </location>
</feature>
<feature type="region of interest" description="Disordered" evidence="6">
    <location>
        <begin position="30"/>
        <end position="63"/>
    </location>
</feature>
<keyword evidence="7" id="KW-0732">Signal</keyword>
<dbReference type="CDD" id="cd03467">
    <property type="entry name" value="Rieske"/>
    <property type="match status" value="1"/>
</dbReference>
<dbReference type="GO" id="GO:0046872">
    <property type="term" value="F:metal ion binding"/>
    <property type="evidence" value="ECO:0007669"/>
    <property type="project" value="UniProtKB-KW"/>
</dbReference>
<proteinExistence type="predicted"/>
<dbReference type="OrthoDB" id="25106at2"/>
<sequence>MDANTPISRRIVFTGLGSLGIAAALAGCGTTPTSGTQPSTPATSGSPSGGSSSGAAPTPLATTSEIPVGGGIILSDQRLVITQPTAGTFDAFSAVCTHQGFNVTSVADGTISCAHHGSTYSASTGQVTGGPAPSALTPVAIKVKGGSIFAA</sequence>
<dbReference type="InterPro" id="IPR005805">
    <property type="entry name" value="Rieske_Fe-S_prot_C"/>
</dbReference>
<feature type="domain" description="Rieske" evidence="8">
    <location>
        <begin position="58"/>
        <end position="150"/>
    </location>
</feature>
<evidence type="ECO:0000313" key="10">
    <source>
        <dbReference type="Proteomes" id="UP000271573"/>
    </source>
</evidence>
<dbReference type="AlphaFoldDB" id="A0A3G9IYT1"/>
<reference evidence="9 10" key="1">
    <citation type="submission" date="2018-11" db="EMBL/GenBank/DDBJ databases">
        <title>Complete genome sequence of Nocardioides baekrokdamisoli strain KCTC 39748.</title>
        <authorList>
            <person name="Kang S.W."/>
            <person name="Lee K.C."/>
            <person name="Kim K.K."/>
            <person name="Kim J.S."/>
            <person name="Kim D.S."/>
            <person name="Ko S.H."/>
            <person name="Yang S.H."/>
            <person name="Shin Y.K."/>
            <person name="Lee J.S."/>
        </authorList>
    </citation>
    <scope>NUCLEOTIDE SEQUENCE [LARGE SCALE GENOMIC DNA]</scope>
    <source>
        <strain evidence="9 10">KCTC 39748</strain>
    </source>
</reference>
<dbReference type="InterPro" id="IPR036922">
    <property type="entry name" value="Rieske_2Fe-2S_sf"/>
</dbReference>
<keyword evidence="2" id="KW-0479">Metal-binding</keyword>
<name>A0A3G9IYT1_9ACTN</name>
<dbReference type="Pfam" id="PF00355">
    <property type="entry name" value="Rieske"/>
    <property type="match status" value="1"/>
</dbReference>
<evidence type="ECO:0000256" key="6">
    <source>
        <dbReference type="SAM" id="MobiDB-lite"/>
    </source>
</evidence>
<dbReference type="GO" id="GO:0016705">
    <property type="term" value="F:oxidoreductase activity, acting on paired donors, with incorporation or reduction of molecular oxygen"/>
    <property type="evidence" value="ECO:0007669"/>
    <property type="project" value="UniProtKB-ARBA"/>
</dbReference>
<feature type="compositionally biased region" description="Low complexity" evidence="6">
    <location>
        <begin position="53"/>
        <end position="63"/>
    </location>
</feature>
<dbReference type="PROSITE" id="PS51318">
    <property type="entry name" value="TAT"/>
    <property type="match status" value="1"/>
</dbReference>
<dbReference type="KEGG" id="nbe:Back2_01460"/>
<keyword evidence="10" id="KW-1185">Reference proteome</keyword>
<evidence type="ECO:0000256" key="2">
    <source>
        <dbReference type="ARBA" id="ARBA00022723"/>
    </source>
</evidence>
<feature type="compositionally biased region" description="Low complexity" evidence="6">
    <location>
        <begin position="30"/>
        <end position="46"/>
    </location>
</feature>
<dbReference type="GO" id="GO:0004497">
    <property type="term" value="F:monooxygenase activity"/>
    <property type="evidence" value="ECO:0007669"/>
    <property type="project" value="UniProtKB-ARBA"/>
</dbReference>
<keyword evidence="5" id="KW-1015">Disulfide bond</keyword>
<dbReference type="InterPro" id="IPR017941">
    <property type="entry name" value="Rieske_2Fe-2S"/>
</dbReference>
<dbReference type="GO" id="GO:0051537">
    <property type="term" value="F:2 iron, 2 sulfur cluster binding"/>
    <property type="evidence" value="ECO:0007669"/>
    <property type="project" value="UniProtKB-KW"/>
</dbReference>
<dbReference type="PROSITE" id="PS51296">
    <property type="entry name" value="RIESKE"/>
    <property type="match status" value="1"/>
</dbReference>
<accession>A0A3G9IYT1</accession>
<protein>
    <recommendedName>
        <fullName evidence="8">Rieske domain-containing protein</fullName>
    </recommendedName>
</protein>
<keyword evidence="3" id="KW-0408">Iron</keyword>
<organism evidence="9 10">
    <name type="scientific">Nocardioides baekrokdamisoli</name>
    <dbReference type="NCBI Taxonomy" id="1804624"/>
    <lineage>
        <taxon>Bacteria</taxon>
        <taxon>Bacillati</taxon>
        <taxon>Actinomycetota</taxon>
        <taxon>Actinomycetes</taxon>
        <taxon>Propionibacteriales</taxon>
        <taxon>Nocardioidaceae</taxon>
        <taxon>Nocardioides</taxon>
    </lineage>
</organism>
<dbReference type="GO" id="GO:0016020">
    <property type="term" value="C:membrane"/>
    <property type="evidence" value="ECO:0007669"/>
    <property type="project" value="InterPro"/>
</dbReference>
<keyword evidence="4" id="KW-0411">Iron-sulfur</keyword>
<evidence type="ECO:0000256" key="7">
    <source>
        <dbReference type="SAM" id="SignalP"/>
    </source>
</evidence>
<dbReference type="EMBL" id="AP019307">
    <property type="protein sequence ID" value="BBH15859.1"/>
    <property type="molecule type" value="Genomic_DNA"/>
</dbReference>
<keyword evidence="1" id="KW-0001">2Fe-2S</keyword>
<dbReference type="Proteomes" id="UP000271573">
    <property type="component" value="Chromosome"/>
</dbReference>
<dbReference type="RefSeq" id="WP_125565825.1">
    <property type="nucleotide sequence ID" value="NZ_AP019307.1"/>
</dbReference>
<feature type="signal peptide" evidence="7">
    <location>
        <begin position="1"/>
        <end position="26"/>
    </location>
</feature>
<evidence type="ECO:0000256" key="4">
    <source>
        <dbReference type="ARBA" id="ARBA00023014"/>
    </source>
</evidence>
<dbReference type="SUPFAM" id="SSF50022">
    <property type="entry name" value="ISP domain"/>
    <property type="match status" value="1"/>
</dbReference>
<dbReference type="Gene3D" id="2.102.10.10">
    <property type="entry name" value="Rieske [2Fe-2S] iron-sulphur domain"/>
    <property type="match status" value="1"/>
</dbReference>
<evidence type="ECO:0000256" key="5">
    <source>
        <dbReference type="ARBA" id="ARBA00023157"/>
    </source>
</evidence>
<evidence type="ECO:0000313" key="9">
    <source>
        <dbReference type="EMBL" id="BBH15859.1"/>
    </source>
</evidence>
<dbReference type="InterPro" id="IPR006311">
    <property type="entry name" value="TAT_signal"/>
</dbReference>
<evidence type="ECO:0000256" key="1">
    <source>
        <dbReference type="ARBA" id="ARBA00022714"/>
    </source>
</evidence>